<comment type="subcellular location">
    <subcellularLocation>
        <location evidence="1">Cell membrane</location>
        <topology evidence="1">Multi-pass membrane protein</topology>
    </subcellularLocation>
</comment>
<evidence type="ECO:0000256" key="5">
    <source>
        <dbReference type="ARBA" id="ARBA00022989"/>
    </source>
</evidence>
<comment type="similarity">
    <text evidence="2">Belongs to the UPF0410 family.</text>
</comment>
<organism evidence="8 9">
    <name type="scientific">Fusobacterium canifelinum</name>
    <dbReference type="NCBI Taxonomy" id="285729"/>
    <lineage>
        <taxon>Bacteria</taxon>
        <taxon>Fusobacteriati</taxon>
        <taxon>Fusobacteriota</taxon>
        <taxon>Fusobacteriia</taxon>
        <taxon>Fusobacteriales</taxon>
        <taxon>Fusobacteriaceae</taxon>
        <taxon>Fusobacterium</taxon>
    </lineage>
</organism>
<evidence type="ECO:0000313" key="9">
    <source>
        <dbReference type="Proteomes" id="UP000595375"/>
    </source>
</evidence>
<keyword evidence="4 7" id="KW-0812">Transmembrane</keyword>
<dbReference type="Proteomes" id="UP000595375">
    <property type="component" value="Chromosome"/>
</dbReference>
<sequence>MVLIIEDRVYRNFFTVSNLHSILVSVVGACILIWLLGLIKRK</sequence>
<proteinExistence type="inferred from homology"/>
<evidence type="ECO:0000256" key="3">
    <source>
        <dbReference type="ARBA" id="ARBA00022475"/>
    </source>
</evidence>
<keyword evidence="3" id="KW-1003">Cell membrane</keyword>
<protein>
    <submittedName>
        <fullName evidence="8">GlsB/YeaQ/YmgE family stress response membrane protein</fullName>
    </submittedName>
</protein>
<accession>A0ABX7CHY9</accession>
<keyword evidence="5 7" id="KW-1133">Transmembrane helix</keyword>
<dbReference type="InterPro" id="IPR007341">
    <property type="entry name" value="Transgly_assoc"/>
</dbReference>
<evidence type="ECO:0000256" key="1">
    <source>
        <dbReference type="ARBA" id="ARBA00004651"/>
    </source>
</evidence>
<name>A0ABX7CHY9_9FUSO</name>
<evidence type="ECO:0000256" key="7">
    <source>
        <dbReference type="SAM" id="Phobius"/>
    </source>
</evidence>
<keyword evidence="6 7" id="KW-0472">Membrane</keyword>
<feature type="transmembrane region" description="Helical" evidence="7">
    <location>
        <begin position="20"/>
        <end position="39"/>
    </location>
</feature>
<dbReference type="Pfam" id="PF04226">
    <property type="entry name" value="Transgly_assoc"/>
    <property type="match status" value="1"/>
</dbReference>
<evidence type="ECO:0000256" key="2">
    <source>
        <dbReference type="ARBA" id="ARBA00011006"/>
    </source>
</evidence>
<keyword evidence="9" id="KW-1185">Reference proteome</keyword>
<gene>
    <name evidence="8" type="ORF">I6I83_00605</name>
</gene>
<evidence type="ECO:0000256" key="6">
    <source>
        <dbReference type="ARBA" id="ARBA00023136"/>
    </source>
</evidence>
<evidence type="ECO:0000256" key="4">
    <source>
        <dbReference type="ARBA" id="ARBA00022692"/>
    </source>
</evidence>
<dbReference type="EMBL" id="CP068114">
    <property type="protein sequence ID" value="QQS88655.1"/>
    <property type="molecule type" value="Genomic_DNA"/>
</dbReference>
<evidence type="ECO:0000313" key="8">
    <source>
        <dbReference type="EMBL" id="QQS88655.1"/>
    </source>
</evidence>
<reference evidence="8 9" key="1">
    <citation type="submission" date="2021-01" db="EMBL/GenBank/DDBJ databases">
        <title>FDA dAtabase for Regulatory Grade micrObial Sequences (FDA-ARGOS): Supporting development and validation of Infectious Disease Dx tests.</title>
        <authorList>
            <person name="Sproer C."/>
            <person name="Gronow S."/>
            <person name="Severitt S."/>
            <person name="Schroder I."/>
            <person name="Tallon L."/>
            <person name="Sadzewicz L."/>
            <person name="Zhao X."/>
            <person name="Boylan J."/>
            <person name="Ott S."/>
            <person name="Bowen H."/>
            <person name="Vavikolanu K."/>
            <person name="Mehta A."/>
            <person name="Aluvathingal J."/>
            <person name="Nadendla S."/>
            <person name="Lowell S."/>
            <person name="Myers T."/>
            <person name="Yan Y."/>
            <person name="Sichtig H."/>
        </authorList>
    </citation>
    <scope>NUCLEOTIDE SEQUENCE [LARGE SCALE GENOMIC DNA]</scope>
    <source>
        <strain evidence="8 9">FDAARGOS_1126</strain>
    </source>
</reference>